<reference evidence="2 3" key="1">
    <citation type="submission" date="2019-01" db="EMBL/GenBank/DDBJ databases">
        <title>Genome Assembly of Collichthys lucidus.</title>
        <authorList>
            <person name="Cai M."/>
            <person name="Xiao S."/>
        </authorList>
    </citation>
    <scope>NUCLEOTIDE SEQUENCE [LARGE SCALE GENOMIC DNA]</scope>
    <source>
        <strain evidence="2">JT15FE1705JMU</strain>
        <tissue evidence="2">Muscle</tissue>
    </source>
</reference>
<dbReference type="Proteomes" id="UP000298787">
    <property type="component" value="Chromosome 15"/>
</dbReference>
<accession>A0A4U5V763</accession>
<gene>
    <name evidence="2" type="ORF">D9C73_017642</name>
</gene>
<organism evidence="2 3">
    <name type="scientific">Collichthys lucidus</name>
    <name type="common">Big head croaker</name>
    <name type="synonym">Sciaena lucida</name>
    <dbReference type="NCBI Taxonomy" id="240159"/>
    <lineage>
        <taxon>Eukaryota</taxon>
        <taxon>Metazoa</taxon>
        <taxon>Chordata</taxon>
        <taxon>Craniata</taxon>
        <taxon>Vertebrata</taxon>
        <taxon>Euteleostomi</taxon>
        <taxon>Actinopterygii</taxon>
        <taxon>Neopterygii</taxon>
        <taxon>Teleostei</taxon>
        <taxon>Neoteleostei</taxon>
        <taxon>Acanthomorphata</taxon>
        <taxon>Eupercaria</taxon>
        <taxon>Sciaenidae</taxon>
        <taxon>Collichthys</taxon>
    </lineage>
</organism>
<feature type="compositionally biased region" description="Pro residues" evidence="1">
    <location>
        <begin position="16"/>
        <end position="25"/>
    </location>
</feature>
<keyword evidence="3" id="KW-1185">Reference proteome</keyword>
<sequence length="130" mass="13629">MQGWGEGGWVGVENSPYPPPPPPPDKGLVEERGGVGGWSAAVKVAQCGIVGKVSDQGATSLDIYHNYYCRSLTGTEIKCAVTGPHAHAGSGVGKARASKESRSALLTYVSKIGVFQPRWQNKRPPSSAVP</sequence>
<feature type="compositionally biased region" description="Gly residues" evidence="1">
    <location>
        <begin position="1"/>
        <end position="10"/>
    </location>
</feature>
<proteinExistence type="predicted"/>
<name>A0A4U5V763_COLLU</name>
<evidence type="ECO:0000256" key="1">
    <source>
        <dbReference type="SAM" id="MobiDB-lite"/>
    </source>
</evidence>
<dbReference type="EMBL" id="CM014092">
    <property type="protein sequence ID" value="TKS83529.1"/>
    <property type="molecule type" value="Genomic_DNA"/>
</dbReference>
<evidence type="ECO:0000313" key="2">
    <source>
        <dbReference type="EMBL" id="TKS83529.1"/>
    </source>
</evidence>
<protein>
    <submittedName>
        <fullName evidence="2">Uncharacterized protein</fullName>
    </submittedName>
</protein>
<evidence type="ECO:0000313" key="3">
    <source>
        <dbReference type="Proteomes" id="UP000298787"/>
    </source>
</evidence>
<dbReference type="AlphaFoldDB" id="A0A4U5V763"/>
<feature type="region of interest" description="Disordered" evidence="1">
    <location>
        <begin position="1"/>
        <end position="33"/>
    </location>
</feature>